<dbReference type="SUPFAM" id="SSF63380">
    <property type="entry name" value="Riboflavin synthase domain-like"/>
    <property type="match status" value="1"/>
</dbReference>
<name>A0A552LDZ3_9CHRO</name>
<reference evidence="3 4" key="1">
    <citation type="submission" date="2019-01" db="EMBL/GenBank/DDBJ databases">
        <title>Coherence of Microcystis species and biogeography revealed through population genomics.</title>
        <authorList>
            <person name="Perez-Carrascal O.M."/>
            <person name="Terrat Y."/>
            <person name="Giani A."/>
            <person name="Fortin N."/>
            <person name="Tromas N."/>
            <person name="Shapiro B.J."/>
        </authorList>
    </citation>
    <scope>NUCLEOTIDE SEQUENCE [LARGE SCALE GENOMIC DNA]</scope>
    <source>
        <strain evidence="3">Mw_MB_S_20031200_S109D</strain>
    </source>
</reference>
<dbReference type="PANTHER" id="PTHR47354:SF5">
    <property type="entry name" value="PROTEIN RFBI"/>
    <property type="match status" value="1"/>
</dbReference>
<dbReference type="InterPro" id="IPR001041">
    <property type="entry name" value="2Fe-2S_ferredoxin-type"/>
</dbReference>
<dbReference type="SUPFAM" id="SSF52343">
    <property type="entry name" value="Ferredoxin reductase-like, C-terminal NADP-linked domain"/>
    <property type="match status" value="1"/>
</dbReference>
<evidence type="ECO:0000259" key="2">
    <source>
        <dbReference type="PROSITE" id="PS51384"/>
    </source>
</evidence>
<dbReference type="Proteomes" id="UP000318616">
    <property type="component" value="Unassembled WGS sequence"/>
</dbReference>
<comment type="caution">
    <text evidence="3">The sequence shown here is derived from an EMBL/GenBank/DDBJ whole genome shotgun (WGS) entry which is preliminary data.</text>
</comment>
<accession>A0A552LDZ3</accession>
<protein>
    <submittedName>
        <fullName evidence="3">Ferredoxin--NADP reductase</fullName>
    </submittedName>
</protein>
<dbReference type="PROSITE" id="PS00197">
    <property type="entry name" value="2FE2S_FER_1"/>
    <property type="match status" value="1"/>
</dbReference>
<dbReference type="InterPro" id="IPR012675">
    <property type="entry name" value="Beta-grasp_dom_sf"/>
</dbReference>
<dbReference type="GO" id="GO:0051537">
    <property type="term" value="F:2 iron, 2 sulfur cluster binding"/>
    <property type="evidence" value="ECO:0007669"/>
    <property type="project" value="InterPro"/>
</dbReference>
<dbReference type="InterPro" id="IPR001433">
    <property type="entry name" value="OxRdtase_FAD/NAD-bd"/>
</dbReference>
<evidence type="ECO:0000313" key="4">
    <source>
        <dbReference type="Proteomes" id="UP000318616"/>
    </source>
</evidence>
<dbReference type="AlphaFoldDB" id="A0A552LDZ3"/>
<dbReference type="GO" id="GO:0016491">
    <property type="term" value="F:oxidoreductase activity"/>
    <property type="evidence" value="ECO:0007669"/>
    <property type="project" value="InterPro"/>
</dbReference>
<evidence type="ECO:0000313" key="3">
    <source>
        <dbReference type="EMBL" id="TRV18436.1"/>
    </source>
</evidence>
<dbReference type="InterPro" id="IPR017938">
    <property type="entry name" value="Riboflavin_synthase-like_b-brl"/>
</dbReference>
<dbReference type="Gene3D" id="2.40.30.10">
    <property type="entry name" value="Translation factors"/>
    <property type="match status" value="1"/>
</dbReference>
<dbReference type="Pfam" id="PF00111">
    <property type="entry name" value="Fer2"/>
    <property type="match status" value="1"/>
</dbReference>
<dbReference type="InterPro" id="IPR050415">
    <property type="entry name" value="MRET"/>
</dbReference>
<organism evidence="3 4">
    <name type="scientific">Microcystis wesenbergii Mw_MB_S_20031200_S109D</name>
    <dbReference type="NCBI Taxonomy" id="2486241"/>
    <lineage>
        <taxon>Bacteria</taxon>
        <taxon>Bacillati</taxon>
        <taxon>Cyanobacteriota</taxon>
        <taxon>Cyanophyceae</taxon>
        <taxon>Oscillatoriophycideae</taxon>
        <taxon>Chroococcales</taxon>
        <taxon>Microcystaceae</taxon>
        <taxon>Microcystis</taxon>
    </lineage>
</organism>
<dbReference type="PRINTS" id="PR00409">
    <property type="entry name" value="PHDIOXRDTASE"/>
</dbReference>
<feature type="domain" description="FAD-binding FR-type" evidence="2">
    <location>
        <begin position="19"/>
        <end position="123"/>
    </location>
</feature>
<dbReference type="CDD" id="cd06214">
    <property type="entry name" value="PA_degradation_oxidoreductase_like"/>
    <property type="match status" value="1"/>
</dbReference>
<dbReference type="SUPFAM" id="SSF54292">
    <property type="entry name" value="2Fe-2S ferredoxin-like"/>
    <property type="match status" value="1"/>
</dbReference>
<dbReference type="PANTHER" id="PTHR47354">
    <property type="entry name" value="NADH OXIDOREDUCTASE HCR"/>
    <property type="match status" value="1"/>
</dbReference>
<dbReference type="InterPro" id="IPR017927">
    <property type="entry name" value="FAD-bd_FR_type"/>
</dbReference>
<dbReference type="InterPro" id="IPR036010">
    <property type="entry name" value="2Fe-2S_ferredoxin-like_sf"/>
</dbReference>
<dbReference type="Pfam" id="PF00970">
    <property type="entry name" value="FAD_binding_6"/>
    <property type="match status" value="1"/>
</dbReference>
<dbReference type="EMBL" id="SFAP01000260">
    <property type="protein sequence ID" value="TRV18436.1"/>
    <property type="molecule type" value="Genomic_DNA"/>
</dbReference>
<dbReference type="InterPro" id="IPR008333">
    <property type="entry name" value="Cbr1-like_FAD-bd_dom"/>
</dbReference>
<dbReference type="Pfam" id="PF00175">
    <property type="entry name" value="NAD_binding_1"/>
    <property type="match status" value="1"/>
</dbReference>
<feature type="domain" description="2Fe-2S ferredoxin-type" evidence="1">
    <location>
        <begin position="261"/>
        <end position="349"/>
    </location>
</feature>
<dbReference type="PROSITE" id="PS51085">
    <property type="entry name" value="2FE2S_FER_2"/>
    <property type="match status" value="1"/>
</dbReference>
<evidence type="ECO:0000259" key="1">
    <source>
        <dbReference type="PROSITE" id="PS51085"/>
    </source>
</evidence>
<dbReference type="InterPro" id="IPR039261">
    <property type="entry name" value="FNR_nucleotide-bd"/>
</dbReference>
<dbReference type="Gene3D" id="3.40.50.80">
    <property type="entry name" value="Nucleotide-binding domain of ferredoxin-NADP reductase (FNR) module"/>
    <property type="match status" value="1"/>
</dbReference>
<dbReference type="InterPro" id="IPR006058">
    <property type="entry name" value="2Fe2S_fd_BS"/>
</dbReference>
<sequence length="349" mass="37855">MATTRRVTTPSSCEAWVMKQAHALKVAEVVPQGSDAVLLRFFPSEAQRSHFAFKPGQYLTLEGGPENDRQWRCYSITSDPNEAHVSVLVRRVQGGLVSNWVGDQVRAGNVLKVFPPAGSCVLRHPDQALLLFAGGSGIAPIFSLARQALASGAPAVALFYANRNRDTAMLMSELAALQARYVGRLHIKFWYDEVDGLPTESDVVQFAKLVGSGDAYLCGPDPFMQLVRKSLINDGRDTGQIFCEEFVQAAESETEESAAVSTLTVMLKGQAHQVSVRAKQTMLAAMMHAKLPVPHACNVGECASCMCRLESGSVERLSNSVLDEDDEASGWLLACRTYATGDAVSVRFP</sequence>
<dbReference type="CDD" id="cd00207">
    <property type="entry name" value="fer2"/>
    <property type="match status" value="1"/>
</dbReference>
<dbReference type="PROSITE" id="PS51384">
    <property type="entry name" value="FAD_FR"/>
    <property type="match status" value="1"/>
</dbReference>
<dbReference type="Gene3D" id="3.10.20.30">
    <property type="match status" value="1"/>
</dbReference>
<proteinExistence type="predicted"/>
<gene>
    <name evidence="3" type="ORF">EWV88_20770</name>
</gene>